<evidence type="ECO:0000256" key="1">
    <source>
        <dbReference type="ARBA" id="ARBA00022737"/>
    </source>
</evidence>
<reference evidence="6 7" key="1">
    <citation type="submission" date="2024-02" db="EMBL/GenBank/DDBJ databases">
        <title>High-quality chromosome-scale genome assembly of Pensacola bahiagrass (Paspalum notatum Flugge var. saurae).</title>
        <authorList>
            <person name="Vega J.M."/>
            <person name="Podio M."/>
            <person name="Orjuela J."/>
            <person name="Siena L.A."/>
            <person name="Pessino S.C."/>
            <person name="Combes M.C."/>
            <person name="Mariac C."/>
            <person name="Albertini E."/>
            <person name="Pupilli F."/>
            <person name="Ortiz J.P.A."/>
            <person name="Leblanc O."/>
        </authorList>
    </citation>
    <scope>NUCLEOTIDE SEQUENCE [LARGE SCALE GENOMIC DNA]</scope>
    <source>
        <strain evidence="6">R1</strain>
        <tissue evidence="6">Leaf</tissue>
    </source>
</reference>
<evidence type="ECO:0000259" key="4">
    <source>
        <dbReference type="Pfam" id="PF23559"/>
    </source>
</evidence>
<dbReference type="InterPro" id="IPR058922">
    <property type="entry name" value="WHD_DRP"/>
</dbReference>
<feature type="compositionally biased region" description="Polar residues" evidence="3">
    <location>
        <begin position="858"/>
        <end position="870"/>
    </location>
</feature>
<dbReference type="PANTHER" id="PTHR23155:SF1062">
    <property type="entry name" value="OS11G0579400 PROTEIN"/>
    <property type="match status" value="1"/>
</dbReference>
<evidence type="ECO:0000256" key="3">
    <source>
        <dbReference type="SAM" id="MobiDB-lite"/>
    </source>
</evidence>
<dbReference type="Pfam" id="PF23559">
    <property type="entry name" value="WHD_DRP"/>
    <property type="match status" value="1"/>
</dbReference>
<keyword evidence="2" id="KW-0611">Plant defense</keyword>
<dbReference type="PANTHER" id="PTHR23155">
    <property type="entry name" value="DISEASE RESISTANCE PROTEIN RP"/>
    <property type="match status" value="1"/>
</dbReference>
<keyword evidence="7" id="KW-1185">Reference proteome</keyword>
<dbReference type="Gene3D" id="1.10.10.10">
    <property type="entry name" value="Winged helix-like DNA-binding domain superfamily/Winged helix DNA-binding domain"/>
    <property type="match status" value="1"/>
</dbReference>
<dbReference type="AlphaFoldDB" id="A0AAQ3PGZ6"/>
<gene>
    <name evidence="6" type="ORF">U9M48_001885</name>
</gene>
<evidence type="ECO:0000259" key="5">
    <source>
        <dbReference type="Pfam" id="PF23598"/>
    </source>
</evidence>
<protein>
    <submittedName>
        <fullName evidence="6">Uncharacterized protein</fullName>
    </submittedName>
</protein>
<feature type="compositionally biased region" description="Polar residues" evidence="3">
    <location>
        <begin position="897"/>
        <end position="918"/>
    </location>
</feature>
<dbReference type="Proteomes" id="UP001341281">
    <property type="component" value="Chromosome 01"/>
</dbReference>
<evidence type="ECO:0000313" key="6">
    <source>
        <dbReference type="EMBL" id="WVZ50652.1"/>
    </source>
</evidence>
<dbReference type="Gene3D" id="3.80.10.10">
    <property type="entry name" value="Ribonuclease Inhibitor"/>
    <property type="match status" value="2"/>
</dbReference>
<dbReference type="InterPro" id="IPR036388">
    <property type="entry name" value="WH-like_DNA-bd_sf"/>
</dbReference>
<dbReference type="InterPro" id="IPR044974">
    <property type="entry name" value="Disease_R_plants"/>
</dbReference>
<name>A0AAQ3PGZ6_PASNO</name>
<feature type="domain" description="Disease resistance R13L4/SHOC-2-like LRR" evidence="5">
    <location>
        <begin position="451"/>
        <end position="789"/>
    </location>
</feature>
<evidence type="ECO:0000313" key="7">
    <source>
        <dbReference type="Proteomes" id="UP001341281"/>
    </source>
</evidence>
<dbReference type="InterPro" id="IPR055414">
    <property type="entry name" value="LRR_R13L4/SHOC2-like"/>
</dbReference>
<dbReference type="GO" id="GO:0098542">
    <property type="term" value="P:defense response to other organism"/>
    <property type="evidence" value="ECO:0007669"/>
    <property type="project" value="TreeGrafter"/>
</dbReference>
<sequence length="1185" mass="132822">MGVLYQALLSKGENMYATAKDVLEEEDDTTIIETAKKLKSHMEGGVKDPICLDGTHYQRILREVFLTSKHKEAHKVTTAATSRAATLGDGQAKEIMTQIKEIISIVKQDILEGKMDAKSHQTGQQKLVRYDQIVRAFKDAKSNISDIRLKIRQQMVIKGIVDRIDTFLKSQQTLIILEKENRRRGPKWGVVINALKLLKCAEGSAVIVTTSNRDKAKEFCCPPTTEPVTYSLVAPYHDIVRRFTQQRVNNSEEISQILRNILDKCHPDELCMKMFARALYVNPNRRSKELVRLCDSLQVSENSLATIAKKIFKFSYKDLPREHKICLLYLAIFRPGEQIRRSILIGRWLTEGLITKEDWPTTVRHAKQCFNTLIDRMLVCPGAISDKGEYKSCMVSDLVHGFITKNAKKQHILDSRLSDLLARHFSIFCGLRLRASDKICKFVKNLDSYSTQLSLLRLLDLQGCNCFDKKRYLETICNTIPLLKYLSLRNTNVAHLPSEINKLHDLEILDIRQTMVPENATKHILLLKLRRLLAGGTDPSPSSIGTGPTNNRQKFICPAVYIPEKIEKMENMEVLSNVMPSMHGFGNGLKNISKLWQLRKLGVVIRDNDTHIKDLLQAIDDLKECLQSVSITMPETGSRDISTEKETLKILPDHRLYNRLVRTPNILESVSIKGYTSIRLLALLGKCSNELAKVALSGTKLTEERYLKVIADLPKICSVRLGHDAYRAIKLTFDKDEFQHLKCLFVEGDNMNEIDFKDGSAAELEKIVLSSTNLRSLCGVGYLPKLKELVLKGNELLFFDSSSEDGGAPQQSNQAVSLTQDVAAPQKNTVLVSPSEDGAAPQKSTQLVSPSEDGGAPQKNNLATSTSEGGAALQKNTILVSPSEVGAAPKKITEQLASPSEDGTSPGKTNQLVSSNQDGEAPQKKTERKFIFKKKEFQHLKYFTFEDSEIIKIIIDDGAVPELEKIVLSLSNKQSQLTVVGRLLKLKEVELKVDKSILHSLFNDVSNIGKVTLRDTLLKQGDLEFLAKKPYISCLELLDKSYDDSQLTFNKADFPKLNLLHVNCFKIKNISFQDGCAPNLEKVVLSFVALESLSGIDKLQKLKELELNGDSVPPLLIRQVKKDIRAHKKKLVVTSKMPSHPDQHKEHEKEEGEGSWFGGCVPIPMASCFSMKKDHQSSLADDTGN</sequence>
<organism evidence="6 7">
    <name type="scientific">Paspalum notatum var. saurae</name>
    <dbReference type="NCBI Taxonomy" id="547442"/>
    <lineage>
        <taxon>Eukaryota</taxon>
        <taxon>Viridiplantae</taxon>
        <taxon>Streptophyta</taxon>
        <taxon>Embryophyta</taxon>
        <taxon>Tracheophyta</taxon>
        <taxon>Spermatophyta</taxon>
        <taxon>Magnoliopsida</taxon>
        <taxon>Liliopsida</taxon>
        <taxon>Poales</taxon>
        <taxon>Poaceae</taxon>
        <taxon>PACMAD clade</taxon>
        <taxon>Panicoideae</taxon>
        <taxon>Andropogonodae</taxon>
        <taxon>Paspaleae</taxon>
        <taxon>Paspalinae</taxon>
        <taxon>Paspalum</taxon>
    </lineage>
</organism>
<feature type="region of interest" description="Disordered" evidence="3">
    <location>
        <begin position="897"/>
        <end position="926"/>
    </location>
</feature>
<dbReference type="SUPFAM" id="SSF52540">
    <property type="entry name" value="P-loop containing nucleoside triphosphate hydrolases"/>
    <property type="match status" value="1"/>
</dbReference>
<feature type="compositionally biased region" description="Basic and acidic residues" evidence="3">
    <location>
        <begin position="1139"/>
        <end position="1152"/>
    </location>
</feature>
<feature type="domain" description="Disease resistance protein winged helix" evidence="4">
    <location>
        <begin position="332"/>
        <end position="403"/>
    </location>
</feature>
<accession>A0AAQ3PGZ6</accession>
<proteinExistence type="predicted"/>
<feature type="region of interest" description="Disordered" evidence="3">
    <location>
        <begin position="1134"/>
        <end position="1154"/>
    </location>
</feature>
<dbReference type="InterPro" id="IPR032675">
    <property type="entry name" value="LRR_dom_sf"/>
</dbReference>
<keyword evidence="1" id="KW-0677">Repeat</keyword>
<dbReference type="SUPFAM" id="SSF52058">
    <property type="entry name" value="L domain-like"/>
    <property type="match status" value="2"/>
</dbReference>
<dbReference type="InterPro" id="IPR027417">
    <property type="entry name" value="P-loop_NTPase"/>
</dbReference>
<feature type="region of interest" description="Disordered" evidence="3">
    <location>
        <begin position="832"/>
        <end position="870"/>
    </location>
</feature>
<evidence type="ECO:0000256" key="2">
    <source>
        <dbReference type="ARBA" id="ARBA00022821"/>
    </source>
</evidence>
<dbReference type="EMBL" id="CP144745">
    <property type="protein sequence ID" value="WVZ50652.1"/>
    <property type="molecule type" value="Genomic_DNA"/>
</dbReference>
<dbReference type="Pfam" id="PF23598">
    <property type="entry name" value="LRR_14"/>
    <property type="match status" value="1"/>
</dbReference>